<keyword evidence="15" id="KW-1185">Reference proteome</keyword>
<keyword evidence="10 11" id="KW-0539">Nucleus</keyword>
<evidence type="ECO:0000256" key="12">
    <source>
        <dbReference type="SAM" id="MobiDB-lite"/>
    </source>
</evidence>
<proteinExistence type="inferred from homology"/>
<evidence type="ECO:0000256" key="9">
    <source>
        <dbReference type="ARBA" id="ARBA00023125"/>
    </source>
</evidence>
<evidence type="ECO:0000256" key="3">
    <source>
        <dbReference type="ARBA" id="ARBA00019081"/>
    </source>
</evidence>
<evidence type="ECO:0000256" key="5">
    <source>
        <dbReference type="ARBA" id="ARBA00022723"/>
    </source>
</evidence>
<dbReference type="GO" id="GO:0033314">
    <property type="term" value="P:mitotic DNA replication checkpoint signaling"/>
    <property type="evidence" value="ECO:0007669"/>
    <property type="project" value="TreeGrafter"/>
</dbReference>
<keyword evidence="8" id="KW-0460">Magnesium</keyword>
<name>A0AAW1UNE5_9CUCU</name>
<dbReference type="Pfam" id="PF00004">
    <property type="entry name" value="AAA"/>
    <property type="match status" value="1"/>
</dbReference>
<evidence type="ECO:0000256" key="10">
    <source>
        <dbReference type="ARBA" id="ARBA00023242"/>
    </source>
</evidence>
<comment type="function">
    <text evidence="11">Component of the origin recognition complex (ORC) that binds origins of replication. DNA-binding is ATP-dependent, however specific DNA sequences that define origins of replication have not been identified so far. ORC is required to assemble the pre-replication complex necessary to initiate DNA replication.</text>
</comment>
<feature type="compositionally biased region" description="Low complexity" evidence="12">
    <location>
        <begin position="316"/>
        <end position="333"/>
    </location>
</feature>
<feature type="compositionally biased region" description="Basic residues" evidence="12">
    <location>
        <begin position="418"/>
        <end position="427"/>
    </location>
</feature>
<organism evidence="14 15">
    <name type="scientific">Henosepilachna vigintioctopunctata</name>
    <dbReference type="NCBI Taxonomy" id="420089"/>
    <lineage>
        <taxon>Eukaryota</taxon>
        <taxon>Metazoa</taxon>
        <taxon>Ecdysozoa</taxon>
        <taxon>Arthropoda</taxon>
        <taxon>Hexapoda</taxon>
        <taxon>Insecta</taxon>
        <taxon>Pterygota</taxon>
        <taxon>Neoptera</taxon>
        <taxon>Endopterygota</taxon>
        <taxon>Coleoptera</taxon>
        <taxon>Polyphaga</taxon>
        <taxon>Cucujiformia</taxon>
        <taxon>Coccinelloidea</taxon>
        <taxon>Coccinellidae</taxon>
        <taxon>Epilachninae</taxon>
        <taxon>Epilachnini</taxon>
        <taxon>Henosepilachna</taxon>
    </lineage>
</organism>
<evidence type="ECO:0000256" key="1">
    <source>
        <dbReference type="ARBA" id="ARBA00004123"/>
    </source>
</evidence>
<dbReference type="PANTHER" id="PTHR10763">
    <property type="entry name" value="CELL DIVISION CONTROL PROTEIN 6-RELATED"/>
    <property type="match status" value="1"/>
</dbReference>
<accession>A0AAW1UNE5</accession>
<evidence type="ECO:0000256" key="11">
    <source>
        <dbReference type="RuleBase" id="RU365058"/>
    </source>
</evidence>
<dbReference type="Pfam" id="PF09079">
    <property type="entry name" value="WHD_Cdc6"/>
    <property type="match status" value="1"/>
</dbReference>
<dbReference type="GO" id="GO:0006270">
    <property type="term" value="P:DNA replication initiation"/>
    <property type="evidence" value="ECO:0007669"/>
    <property type="project" value="TreeGrafter"/>
</dbReference>
<feature type="region of interest" description="Disordered" evidence="12">
    <location>
        <begin position="402"/>
        <end position="433"/>
    </location>
</feature>
<keyword evidence="7 11" id="KW-0067">ATP-binding</keyword>
<keyword evidence="6 11" id="KW-0547">Nucleotide-binding</keyword>
<dbReference type="Gene3D" id="3.40.50.300">
    <property type="entry name" value="P-loop containing nucleotide triphosphate hydrolases"/>
    <property type="match status" value="1"/>
</dbReference>
<evidence type="ECO:0000313" key="14">
    <source>
        <dbReference type="EMBL" id="KAK9884035.1"/>
    </source>
</evidence>
<gene>
    <name evidence="14" type="ORF">WA026_004968</name>
</gene>
<dbReference type="GO" id="GO:0016887">
    <property type="term" value="F:ATP hydrolysis activity"/>
    <property type="evidence" value="ECO:0007669"/>
    <property type="project" value="InterPro"/>
</dbReference>
<dbReference type="GO" id="GO:0046872">
    <property type="term" value="F:metal ion binding"/>
    <property type="evidence" value="ECO:0007669"/>
    <property type="project" value="UniProtKB-KW"/>
</dbReference>
<evidence type="ECO:0000256" key="8">
    <source>
        <dbReference type="ARBA" id="ARBA00022842"/>
    </source>
</evidence>
<keyword evidence="5" id="KW-0479">Metal-binding</keyword>
<keyword evidence="9 11" id="KW-0238">DNA-binding</keyword>
<dbReference type="GO" id="GO:0005524">
    <property type="term" value="F:ATP binding"/>
    <property type="evidence" value="ECO:0007669"/>
    <property type="project" value="UniProtKB-KW"/>
</dbReference>
<evidence type="ECO:0000313" key="15">
    <source>
        <dbReference type="Proteomes" id="UP001431783"/>
    </source>
</evidence>
<comment type="similarity">
    <text evidence="2 11">Belongs to the ORC1 family.</text>
</comment>
<evidence type="ECO:0000256" key="4">
    <source>
        <dbReference type="ARBA" id="ARBA00022705"/>
    </source>
</evidence>
<dbReference type="InterPro" id="IPR001025">
    <property type="entry name" value="BAH_dom"/>
</dbReference>
<protein>
    <recommendedName>
        <fullName evidence="3 11">Origin recognition complex subunit 1</fullName>
    </recommendedName>
</protein>
<comment type="subunit">
    <text evidence="11">ORC is composed of six subunits.</text>
</comment>
<evidence type="ECO:0000256" key="6">
    <source>
        <dbReference type="ARBA" id="ARBA00022741"/>
    </source>
</evidence>
<sequence>MSLRKKVKFPKCFSWKNEVNCYYESALLDNLDHCKFYNSFVFKNTDYKVGDFVFIGSSSGLRKICSLDCLFESQGNKAIASLYEFAFQFKKYFRLINVAFDEENEVVLETKEKVVLDLNNIIDKCRVIYGHKDETVSDAIDFCNLNREIYFLCRYKHVGNGKLVPVISGSIVNDITIVEEEEDSFHNETPLRKVSNIVRDSCPKKILSESMEVDEDFHFPRLEHVKKNLNKSFNESLPKECEVPLLNYSIVKQSDEASLKIRLKVSNGKVLSNIPSTQPIVLVDTLDNSKAGSKKYSIYEIKSPEFKNILENETQKNGNKLSKTSKSGSGTQKPKSKPAEPDSTSAISSKSSKVRRGSCNQPETPDKPSKLSDLSCMVKNLKINDRPCVKVSPRKLRKLSKPLYNENYSDSDSESYTKKRKSVRNRLRTNDEPLSNKVCRSREKFHELKDQRKHSIDSSENELEDNIVTRKSARRKLNVVEDEYCQTASPIHSSKNSSSLSKLNTNGRIINTPKSNKILKSTPLKLIREGVLTPTIDKRKRSVMKVGTPLILARNNLHVSYVPTVLPCRETEYADVYSFIEGKLLDKCGGCMYISGVPGTGKTATVTVAIENLISSWKNKNYPAFNYITVNGMRLTEPRQCYVEILKQLSGKRVPWEQALAVLEEKFTKKSVKKVVPTVLLVDELDILCTKRQDVVYNLLDWPTKANAQLIVVTIANTMDLPERLLMSRVTSRLGLTRLTFQAYTHKQLQEIVLNRLTGNNSFKSDAVQFVARKVASVSGDARRALDICRRSAEIAEIEGSNTQVTMRHVNAALEAMITQPKVKAITHCSRLEKLLLQSIVAEVERTGIEETLFGDVYSMLVTLSALEGFKMVSVSLMASAVYRLTSSRLLLTDQKCVDFNQRIILNVSADDIYYALKKE</sequence>
<evidence type="ECO:0000259" key="13">
    <source>
        <dbReference type="PROSITE" id="PS51038"/>
    </source>
</evidence>
<dbReference type="InterPro" id="IPR027417">
    <property type="entry name" value="P-loop_NTPase"/>
</dbReference>
<feature type="region of interest" description="Disordered" evidence="12">
    <location>
        <begin position="312"/>
        <end position="372"/>
    </location>
</feature>
<dbReference type="InterPro" id="IPR043151">
    <property type="entry name" value="BAH_sf"/>
</dbReference>
<dbReference type="PANTHER" id="PTHR10763:SF23">
    <property type="entry name" value="ORIGIN RECOGNITION COMPLEX SUBUNIT 1"/>
    <property type="match status" value="1"/>
</dbReference>
<dbReference type="GO" id="GO:0003682">
    <property type="term" value="F:chromatin binding"/>
    <property type="evidence" value="ECO:0007669"/>
    <property type="project" value="InterPro"/>
</dbReference>
<dbReference type="InterPro" id="IPR003593">
    <property type="entry name" value="AAA+_ATPase"/>
</dbReference>
<reference evidence="14 15" key="1">
    <citation type="submission" date="2023-03" db="EMBL/GenBank/DDBJ databases">
        <title>Genome insight into feeding habits of ladybird beetles.</title>
        <authorList>
            <person name="Li H.-S."/>
            <person name="Huang Y.-H."/>
            <person name="Pang H."/>
        </authorList>
    </citation>
    <scope>NUCLEOTIDE SEQUENCE [LARGE SCALE GENOMIC DNA]</scope>
    <source>
        <strain evidence="14">SYSU_2023b</strain>
        <tissue evidence="14">Whole body</tissue>
    </source>
</reference>
<dbReference type="InterPro" id="IPR050311">
    <property type="entry name" value="ORC1/CDC6"/>
</dbReference>
<feature type="domain" description="BAH" evidence="13">
    <location>
        <begin position="45"/>
        <end position="168"/>
    </location>
</feature>
<keyword evidence="4 11" id="KW-0235">DNA replication</keyword>
<dbReference type="GO" id="GO:0003688">
    <property type="term" value="F:DNA replication origin binding"/>
    <property type="evidence" value="ECO:0007669"/>
    <property type="project" value="TreeGrafter"/>
</dbReference>
<dbReference type="EMBL" id="JARQZJ010000092">
    <property type="protein sequence ID" value="KAK9884035.1"/>
    <property type="molecule type" value="Genomic_DNA"/>
</dbReference>
<dbReference type="GO" id="GO:0005664">
    <property type="term" value="C:nuclear origin of replication recognition complex"/>
    <property type="evidence" value="ECO:0007669"/>
    <property type="project" value="TreeGrafter"/>
</dbReference>
<dbReference type="Gene3D" id="1.10.8.60">
    <property type="match status" value="1"/>
</dbReference>
<dbReference type="InterPro" id="IPR054425">
    <property type="entry name" value="Cdc6_ORC1-like_ATPase_lid"/>
</dbReference>
<dbReference type="SUPFAM" id="SSF52540">
    <property type="entry name" value="P-loop containing nucleoside triphosphate hydrolases"/>
    <property type="match status" value="1"/>
</dbReference>
<dbReference type="InterPro" id="IPR003959">
    <property type="entry name" value="ATPase_AAA_core"/>
</dbReference>
<evidence type="ECO:0000256" key="2">
    <source>
        <dbReference type="ARBA" id="ARBA00008398"/>
    </source>
</evidence>
<dbReference type="AlphaFoldDB" id="A0AAW1UNE5"/>
<dbReference type="SMART" id="SM00382">
    <property type="entry name" value="AAA"/>
    <property type="match status" value="1"/>
</dbReference>
<dbReference type="Gene3D" id="2.30.30.490">
    <property type="match status" value="1"/>
</dbReference>
<dbReference type="PROSITE" id="PS51038">
    <property type="entry name" value="BAH"/>
    <property type="match status" value="1"/>
</dbReference>
<comment type="subcellular location">
    <subcellularLocation>
        <location evidence="1 11">Nucleus</location>
    </subcellularLocation>
</comment>
<comment type="caution">
    <text evidence="14">The sequence shown here is derived from an EMBL/GenBank/DDBJ whole genome shotgun (WGS) entry which is preliminary data.</text>
</comment>
<dbReference type="FunFam" id="1.10.8.60:FF:000062">
    <property type="entry name" value="Origin recognition complex subunit 1"/>
    <property type="match status" value="1"/>
</dbReference>
<dbReference type="Pfam" id="PF22606">
    <property type="entry name" value="Cdc6-ORC-like_ATPase_lid"/>
    <property type="match status" value="1"/>
</dbReference>
<evidence type="ECO:0000256" key="7">
    <source>
        <dbReference type="ARBA" id="ARBA00022840"/>
    </source>
</evidence>
<dbReference type="Proteomes" id="UP001431783">
    <property type="component" value="Unassembled WGS sequence"/>
</dbReference>
<dbReference type="FunFam" id="3.40.50.300:FF:000199">
    <property type="entry name" value="Origin recognition complex subunit 1"/>
    <property type="match status" value="1"/>
</dbReference>
<dbReference type="InterPro" id="IPR015163">
    <property type="entry name" value="Cdc6_C"/>
</dbReference>